<dbReference type="GO" id="GO:0016020">
    <property type="term" value="C:membrane"/>
    <property type="evidence" value="ECO:0007669"/>
    <property type="project" value="UniProtKB-SubCell"/>
</dbReference>
<evidence type="ECO:0000256" key="2">
    <source>
        <dbReference type="ARBA" id="ARBA00008807"/>
    </source>
</evidence>
<dbReference type="GO" id="GO:0015031">
    <property type="term" value="P:protein transport"/>
    <property type="evidence" value="ECO:0007669"/>
    <property type="project" value="UniProtKB-KW"/>
</dbReference>
<evidence type="ECO:0000313" key="11">
    <source>
        <dbReference type="Proteomes" id="UP001175261"/>
    </source>
</evidence>
<keyword evidence="5" id="KW-0571">Peptide transport</keyword>
<reference evidence="10" key="1">
    <citation type="submission" date="2022-10" db="EMBL/GenBank/DDBJ databases">
        <title>Determination and structural analysis of whole genome sequence of Sarocladium strictum F4-1.</title>
        <authorList>
            <person name="Hu L."/>
            <person name="Jiang Y."/>
        </authorList>
    </citation>
    <scope>NUCLEOTIDE SEQUENCE</scope>
    <source>
        <strain evidence="10">F4-1</strain>
    </source>
</reference>
<feature type="transmembrane region" description="Helical" evidence="9">
    <location>
        <begin position="166"/>
        <end position="188"/>
    </location>
</feature>
<comment type="caution">
    <text evidence="10">The sequence shown here is derived from an EMBL/GenBank/DDBJ whole genome shotgun (WGS) entry which is preliminary data.</text>
</comment>
<keyword evidence="8 9" id="KW-0472">Membrane</keyword>
<feature type="transmembrane region" description="Helical" evidence="9">
    <location>
        <begin position="728"/>
        <end position="745"/>
    </location>
</feature>
<comment type="subcellular location">
    <subcellularLocation>
        <location evidence="1">Membrane</location>
        <topology evidence="1">Multi-pass membrane protein</topology>
    </subcellularLocation>
</comment>
<feature type="transmembrane region" description="Helical" evidence="9">
    <location>
        <begin position="589"/>
        <end position="611"/>
    </location>
</feature>
<evidence type="ECO:0000313" key="10">
    <source>
        <dbReference type="EMBL" id="KAK0384283.1"/>
    </source>
</evidence>
<dbReference type="NCBIfam" id="TIGR00727">
    <property type="entry name" value="ISP4_OPT"/>
    <property type="match status" value="1"/>
</dbReference>
<keyword evidence="6" id="KW-0653">Protein transport</keyword>
<comment type="similarity">
    <text evidence="2">Belongs to the oligopeptide OPT transporter family.</text>
</comment>
<evidence type="ECO:0000256" key="6">
    <source>
        <dbReference type="ARBA" id="ARBA00022927"/>
    </source>
</evidence>
<sequence length="834" mass="94936">MAIAVLTLNVDESTEILESLLVTQKDDYTIDQKMLSRVRELLRGNKACEMEQGEWAYEICKRAGLYHNWSPYAEVRAVTLPYDDADEPCESFRAYFLGYFWVCVCTCVNTFFAPRQPGIGIPGNVVQVLLVPMGRGMAWLLPDWGFRYKGVRYSINPGPWTSKEQLFTTIIFQGASGIGNFTGLLVMRMPVFFNQRWAKFGFNIMLALANQVYGLGIAGILRRLTVYPMQAVWPAQLPTLALNRTLVNRDNANETVHGWRMTRFKMFVWSGLILGVYYWIPNQFFQGIRLFNWMTWPAPNNFDLAVVTGSYGGMGFNPISTLDPQASGANVMDAPFFAQLQQYVMRVVSGIIILIMYYSNAMWGAFMPINSNSAFDNTGSPYNISKVLNDETRIDIDKYKEYGPPYYAIANLFVTGGNFVYYTFSIVYVFVKFWPQIKKAFVGLIVNTWKRRSIYTGFEDGQTRMMRKYKEVPEWWYGIIFLFGFVVSVVALTAFPTKTPWWSIFGVTGVGLVLTIPWVIIESIANTGIQLNVIWQVLPGVWFPGEPLPQLILLMLGAAFEQMAGSFSSDLKFAHYAKIPPRAVFRGHVSAVMLNCFIYCAILELLMVYAGRDDTLCTWDNKYFMVCAYAHSVWSSTIQFGAFGTNNMFKLYPSLPYCFLLGAFLGALWVGSEKVLPRIREAVRIRMEPDRFLNFERRFWKPAGSILSTLNPAIALSGGLQWAGNNNLTYATLGIYLAWFFQYYLKRRYTAWWGKYSYLIFAGLTIGAAVSGLIVTLVFSFGVGQDVSPIDWWWGNKVPREGTDFLLYNNAASLKPLPEKGYFGLDPDQYPVNW</sequence>
<dbReference type="NCBIfam" id="TIGR00728">
    <property type="entry name" value="OPT_sfam"/>
    <property type="match status" value="1"/>
</dbReference>
<organism evidence="10 11">
    <name type="scientific">Sarocladium strictum</name>
    <name type="common">Black bundle disease fungus</name>
    <name type="synonym">Acremonium strictum</name>
    <dbReference type="NCBI Taxonomy" id="5046"/>
    <lineage>
        <taxon>Eukaryota</taxon>
        <taxon>Fungi</taxon>
        <taxon>Dikarya</taxon>
        <taxon>Ascomycota</taxon>
        <taxon>Pezizomycotina</taxon>
        <taxon>Sordariomycetes</taxon>
        <taxon>Hypocreomycetidae</taxon>
        <taxon>Hypocreales</taxon>
        <taxon>Sarocladiaceae</taxon>
        <taxon>Sarocladium</taxon>
    </lineage>
</organism>
<dbReference type="InterPro" id="IPR004648">
    <property type="entry name" value="Oligpept_transpt"/>
</dbReference>
<feature type="transmembrane region" description="Helical" evidence="9">
    <location>
        <begin position="264"/>
        <end position="280"/>
    </location>
</feature>
<evidence type="ECO:0000256" key="8">
    <source>
        <dbReference type="ARBA" id="ARBA00023136"/>
    </source>
</evidence>
<accession>A0AA39GCP9</accession>
<feature type="transmembrane region" description="Helical" evidence="9">
    <location>
        <begin position="406"/>
        <end position="431"/>
    </location>
</feature>
<feature type="transmembrane region" description="Helical" evidence="9">
    <location>
        <begin position="654"/>
        <end position="671"/>
    </location>
</feature>
<feature type="transmembrane region" description="Helical" evidence="9">
    <location>
        <begin position="501"/>
        <end position="521"/>
    </location>
</feature>
<feature type="transmembrane region" description="Helical" evidence="9">
    <location>
        <begin position="200"/>
        <end position="221"/>
    </location>
</feature>
<evidence type="ECO:0008006" key="12">
    <source>
        <dbReference type="Google" id="ProtNLM"/>
    </source>
</evidence>
<feature type="transmembrane region" description="Helical" evidence="9">
    <location>
        <begin position="623"/>
        <end position="642"/>
    </location>
</feature>
<dbReference type="AlphaFoldDB" id="A0AA39GCP9"/>
<gene>
    <name evidence="10" type="ORF">NLU13_8371</name>
</gene>
<proteinExistence type="inferred from homology"/>
<feature type="transmembrane region" description="Helical" evidence="9">
    <location>
        <begin position="475"/>
        <end position="495"/>
    </location>
</feature>
<protein>
    <recommendedName>
        <fullName evidence="12">Oligopeptide transporter 2</fullName>
    </recommendedName>
</protein>
<name>A0AA39GCP9_SARSR</name>
<keyword evidence="4 9" id="KW-0812">Transmembrane</keyword>
<evidence type="ECO:0000256" key="3">
    <source>
        <dbReference type="ARBA" id="ARBA00022448"/>
    </source>
</evidence>
<keyword evidence="11" id="KW-1185">Reference proteome</keyword>
<evidence type="ECO:0000256" key="5">
    <source>
        <dbReference type="ARBA" id="ARBA00022856"/>
    </source>
</evidence>
<dbReference type="Proteomes" id="UP001175261">
    <property type="component" value="Unassembled WGS sequence"/>
</dbReference>
<dbReference type="EMBL" id="JAPDFR010000008">
    <property type="protein sequence ID" value="KAK0384283.1"/>
    <property type="molecule type" value="Genomic_DNA"/>
</dbReference>
<evidence type="ECO:0000256" key="9">
    <source>
        <dbReference type="SAM" id="Phobius"/>
    </source>
</evidence>
<keyword evidence="7 9" id="KW-1133">Transmembrane helix</keyword>
<evidence type="ECO:0000256" key="1">
    <source>
        <dbReference type="ARBA" id="ARBA00004141"/>
    </source>
</evidence>
<dbReference type="Pfam" id="PF03169">
    <property type="entry name" value="OPT"/>
    <property type="match status" value="1"/>
</dbReference>
<dbReference type="InterPro" id="IPR004813">
    <property type="entry name" value="OPT"/>
</dbReference>
<feature type="transmembrane region" description="Helical" evidence="9">
    <location>
        <begin position="757"/>
        <end position="783"/>
    </location>
</feature>
<feature type="transmembrane region" description="Helical" evidence="9">
    <location>
        <begin position="94"/>
        <end position="113"/>
    </location>
</feature>
<evidence type="ECO:0000256" key="4">
    <source>
        <dbReference type="ARBA" id="ARBA00022692"/>
    </source>
</evidence>
<keyword evidence="3" id="KW-0813">Transport</keyword>
<feature type="transmembrane region" description="Helical" evidence="9">
    <location>
        <begin position="343"/>
        <end position="366"/>
    </location>
</feature>
<dbReference type="GO" id="GO:0035673">
    <property type="term" value="F:oligopeptide transmembrane transporter activity"/>
    <property type="evidence" value="ECO:0007669"/>
    <property type="project" value="InterPro"/>
</dbReference>
<evidence type="ECO:0000256" key="7">
    <source>
        <dbReference type="ARBA" id="ARBA00022989"/>
    </source>
</evidence>
<dbReference type="PANTHER" id="PTHR22601">
    <property type="entry name" value="ISP4 LIKE PROTEIN"/>
    <property type="match status" value="1"/>
</dbReference>